<keyword evidence="1" id="KW-0732">Signal</keyword>
<feature type="signal peptide" evidence="1">
    <location>
        <begin position="1"/>
        <end position="24"/>
    </location>
</feature>
<accession>A0A521BZB9</accession>
<evidence type="ECO:0008006" key="4">
    <source>
        <dbReference type="Google" id="ProtNLM"/>
    </source>
</evidence>
<reference evidence="2 3" key="1">
    <citation type="submission" date="2017-05" db="EMBL/GenBank/DDBJ databases">
        <authorList>
            <person name="Varghese N."/>
            <person name="Submissions S."/>
        </authorList>
    </citation>
    <scope>NUCLEOTIDE SEQUENCE [LARGE SCALE GENOMIC DNA]</scope>
    <source>
        <strain evidence="2 3">DSM 19036</strain>
    </source>
</reference>
<dbReference type="RefSeq" id="WP_185960399.1">
    <property type="nucleotide sequence ID" value="NZ_CBCSJO010000004.1"/>
</dbReference>
<dbReference type="EMBL" id="FXTN01000003">
    <property type="protein sequence ID" value="SMO52517.1"/>
    <property type="molecule type" value="Genomic_DNA"/>
</dbReference>
<gene>
    <name evidence="2" type="ORF">SAMN06265348_103106</name>
</gene>
<organism evidence="2 3">
    <name type="scientific">Pedobacter westerhofensis</name>
    <dbReference type="NCBI Taxonomy" id="425512"/>
    <lineage>
        <taxon>Bacteria</taxon>
        <taxon>Pseudomonadati</taxon>
        <taxon>Bacteroidota</taxon>
        <taxon>Sphingobacteriia</taxon>
        <taxon>Sphingobacteriales</taxon>
        <taxon>Sphingobacteriaceae</taxon>
        <taxon>Pedobacter</taxon>
    </lineage>
</organism>
<protein>
    <recommendedName>
        <fullName evidence="4">Outer membrane protein beta-barrel domain-containing protein</fullName>
    </recommendedName>
</protein>
<feature type="chain" id="PRO_5022182603" description="Outer membrane protein beta-barrel domain-containing protein" evidence="1">
    <location>
        <begin position="25"/>
        <end position="161"/>
    </location>
</feature>
<proteinExistence type="predicted"/>
<evidence type="ECO:0000313" key="3">
    <source>
        <dbReference type="Proteomes" id="UP000320300"/>
    </source>
</evidence>
<dbReference type="Proteomes" id="UP000320300">
    <property type="component" value="Unassembled WGS sequence"/>
</dbReference>
<evidence type="ECO:0000313" key="2">
    <source>
        <dbReference type="EMBL" id="SMO52517.1"/>
    </source>
</evidence>
<evidence type="ECO:0000256" key="1">
    <source>
        <dbReference type="SAM" id="SignalP"/>
    </source>
</evidence>
<keyword evidence="3" id="KW-1185">Reference proteome</keyword>
<dbReference type="AlphaFoldDB" id="A0A521BZB9"/>
<name>A0A521BZB9_9SPHI</name>
<sequence>MKKVFTILCLAFIATLAIHSTSKAQGYDNAIGGRFGAANGVTFKTTLGENKMLDLIANFRSNNNYKYFRVTGLYEVYLPVTDAPGLNWYYGGGASIGSVKYEYGPYNSSDLYLSVDGVLGLDYKFRDAPINLSLDWKPAIQLAPDTDFDASGVGLSLRFTF</sequence>